<reference evidence="1 2" key="1">
    <citation type="journal article" date="2014" name="Nat. Commun.">
        <title>Klebsormidium flaccidum genome reveals primary factors for plant terrestrial adaptation.</title>
        <authorList>
            <person name="Hori K."/>
            <person name="Maruyama F."/>
            <person name="Fujisawa T."/>
            <person name="Togashi T."/>
            <person name="Yamamoto N."/>
            <person name="Seo M."/>
            <person name="Sato S."/>
            <person name="Yamada T."/>
            <person name="Mori H."/>
            <person name="Tajima N."/>
            <person name="Moriyama T."/>
            <person name="Ikeuchi M."/>
            <person name="Watanabe M."/>
            <person name="Wada H."/>
            <person name="Kobayashi K."/>
            <person name="Saito M."/>
            <person name="Masuda T."/>
            <person name="Sasaki-Sekimoto Y."/>
            <person name="Mashiguchi K."/>
            <person name="Awai K."/>
            <person name="Shimojima M."/>
            <person name="Masuda S."/>
            <person name="Iwai M."/>
            <person name="Nobusawa T."/>
            <person name="Narise T."/>
            <person name="Kondo S."/>
            <person name="Saito H."/>
            <person name="Sato R."/>
            <person name="Murakawa M."/>
            <person name="Ihara Y."/>
            <person name="Oshima-Yamada Y."/>
            <person name="Ohtaka K."/>
            <person name="Satoh M."/>
            <person name="Sonobe K."/>
            <person name="Ishii M."/>
            <person name="Ohtani R."/>
            <person name="Kanamori-Sato M."/>
            <person name="Honoki R."/>
            <person name="Miyazaki D."/>
            <person name="Mochizuki H."/>
            <person name="Umetsu J."/>
            <person name="Higashi K."/>
            <person name="Shibata D."/>
            <person name="Kamiya Y."/>
            <person name="Sato N."/>
            <person name="Nakamura Y."/>
            <person name="Tabata S."/>
            <person name="Ida S."/>
            <person name="Kurokawa K."/>
            <person name="Ohta H."/>
        </authorList>
    </citation>
    <scope>NUCLEOTIDE SEQUENCE [LARGE SCALE GENOMIC DNA]</scope>
    <source>
        <strain evidence="1 2">NIES-2285</strain>
    </source>
</reference>
<keyword evidence="2" id="KW-1185">Reference proteome</keyword>
<gene>
    <name evidence="1" type="ORF">KFL_010300030</name>
</gene>
<proteinExistence type="predicted"/>
<evidence type="ECO:0000313" key="2">
    <source>
        <dbReference type="Proteomes" id="UP000054558"/>
    </source>
</evidence>
<sequence>MLMQKEQKLNLELGSGLEALEENEDESAGKAFVAKRERYGVIVAKGSSKRGVTEGGRRDALNTKNCYACGEKSTSGPIAGSGTRSASLVSIEGLGGEALTALGIEKVVWECKTPNGARTVNLGRVLARSGSEGERGCYAESNGRGCKGIARFETEGVVRMEAVQHGRLWEIATVKKARAFLAVKAPAEMGRRIREAARKPQVVVGKKRVEVKPVNYIEMDEVHPVNTETEPKDHGAMEAVGASAKDMEPLQRKYANATFLRATRSRAKW</sequence>
<evidence type="ECO:0000313" key="1">
    <source>
        <dbReference type="EMBL" id="GAQ92499.1"/>
    </source>
</evidence>
<accession>A0A1Y1ISJ2</accession>
<protein>
    <submittedName>
        <fullName evidence="1">Uncharacterized protein</fullName>
    </submittedName>
</protein>
<name>A0A1Y1ISJ2_KLENI</name>
<dbReference type="AlphaFoldDB" id="A0A1Y1ISJ2"/>
<organism evidence="1 2">
    <name type="scientific">Klebsormidium nitens</name>
    <name type="common">Green alga</name>
    <name type="synonym">Ulothrix nitens</name>
    <dbReference type="NCBI Taxonomy" id="105231"/>
    <lineage>
        <taxon>Eukaryota</taxon>
        <taxon>Viridiplantae</taxon>
        <taxon>Streptophyta</taxon>
        <taxon>Klebsormidiophyceae</taxon>
        <taxon>Klebsormidiales</taxon>
        <taxon>Klebsormidiaceae</taxon>
        <taxon>Klebsormidium</taxon>
    </lineage>
</organism>
<dbReference type="EMBL" id="DF237979">
    <property type="protein sequence ID" value="GAQ92499.1"/>
    <property type="molecule type" value="Genomic_DNA"/>
</dbReference>
<dbReference type="Proteomes" id="UP000054558">
    <property type="component" value="Unassembled WGS sequence"/>
</dbReference>